<name>A0A6A8G8A0_9EURY</name>
<accession>A0A6A8G8A0</accession>
<keyword evidence="2" id="KW-1185">Reference proteome</keyword>
<sequence>MNRPRLVAIFSVFLVVVSGCAAPVANPDATTGSESDWSWPDDPPTDRLGWENGYWYNESIDVNQSDGLNATERAAFVNRTMARVEVIRELEFTDPVPIEVISRAEYRNQSRFDGDEDDESEALHADWNDQVWESILLVGEDRTIDDVFDELYGGAVLGYYSPSEDRIVLISDDGDPAIDRRTLAHELHHALQDQQFGLDGSPPTQDEQLAENGLVEGDARYVDRLYEERCADDWECVARPSNTGSVGGPFDYSVFLVIYAPYSDGPTFVSALRERGGWAAVDDAYATPPVSTEQIIHPEAYPDERPIEVRIEDRSSAEWVRYDHDPVGDTVGEASIFAMLWKHGAIDRTDLNRNTGAYSAYNYSAGPSKGWGGDLVVPYRPASDADAAANPNQRAYVWRTVWDSEADAEVFETKYVKTILQLRLGAKRVAPNTYVLEDGPFADAYRVRRDGDTVTIVNAPTVEALDEVHPD</sequence>
<reference evidence="1 2" key="1">
    <citation type="submission" date="2019-11" db="EMBL/GenBank/DDBJ databases">
        <title>Whole genome sequence of Haloferax sp. MBLA0078.</title>
        <authorList>
            <person name="Seo M.-J."/>
            <person name="Cho E.-S."/>
        </authorList>
    </citation>
    <scope>NUCLEOTIDE SEQUENCE [LARGE SCALE GENOMIC DNA]</scope>
    <source>
        <strain evidence="1 2">MBLA0078</strain>
    </source>
</reference>
<evidence type="ECO:0000313" key="2">
    <source>
        <dbReference type="Proteomes" id="UP000443423"/>
    </source>
</evidence>
<proteinExistence type="predicted"/>
<organism evidence="1 2">
    <name type="scientific">Haloferax marinum</name>
    <dbReference type="NCBI Taxonomy" id="2666143"/>
    <lineage>
        <taxon>Archaea</taxon>
        <taxon>Methanobacteriati</taxon>
        <taxon>Methanobacteriota</taxon>
        <taxon>Stenosarchaea group</taxon>
        <taxon>Halobacteria</taxon>
        <taxon>Halobacteriales</taxon>
        <taxon>Haloferacaceae</taxon>
        <taxon>Haloferax</taxon>
    </lineage>
</organism>
<comment type="caution">
    <text evidence="1">The sequence shown here is derived from an EMBL/GenBank/DDBJ whole genome shotgun (WGS) entry which is preliminary data.</text>
</comment>
<dbReference type="AlphaFoldDB" id="A0A6A8G8A0"/>
<protein>
    <recommendedName>
        <fullName evidence="3">Lipoprotein</fullName>
    </recommendedName>
</protein>
<dbReference type="InterPro" id="IPR047792">
    <property type="entry name" value="Hvo_1808-like"/>
</dbReference>
<dbReference type="RefSeq" id="WP_151111885.1">
    <property type="nucleotide sequence ID" value="NZ_WKJQ01000001.1"/>
</dbReference>
<gene>
    <name evidence="1" type="ORF">GJR99_10430</name>
</gene>
<dbReference type="Proteomes" id="UP000443423">
    <property type="component" value="Unassembled WGS sequence"/>
</dbReference>
<dbReference type="NCBIfam" id="NF038145">
    <property type="entry name" value="Hvo_1808_fam"/>
    <property type="match status" value="1"/>
</dbReference>
<dbReference type="PROSITE" id="PS51257">
    <property type="entry name" value="PROKAR_LIPOPROTEIN"/>
    <property type="match status" value="1"/>
</dbReference>
<evidence type="ECO:0000313" key="1">
    <source>
        <dbReference type="EMBL" id="MRW96985.1"/>
    </source>
</evidence>
<dbReference type="OrthoDB" id="85977at2157"/>
<evidence type="ECO:0008006" key="3">
    <source>
        <dbReference type="Google" id="ProtNLM"/>
    </source>
</evidence>
<dbReference type="EMBL" id="WKJQ01000001">
    <property type="protein sequence ID" value="MRW96985.1"/>
    <property type="molecule type" value="Genomic_DNA"/>
</dbReference>